<reference evidence="2 3" key="1">
    <citation type="journal article" date="2015" name="Genome Biol. Evol.">
        <title>Comparative Genomics of a Bacterivorous Green Alga Reveals Evolutionary Causalities and Consequences of Phago-Mixotrophic Mode of Nutrition.</title>
        <authorList>
            <person name="Burns J.A."/>
            <person name="Paasch A."/>
            <person name="Narechania A."/>
            <person name="Kim E."/>
        </authorList>
    </citation>
    <scope>NUCLEOTIDE SEQUENCE [LARGE SCALE GENOMIC DNA]</scope>
    <source>
        <strain evidence="2 3">PLY_AMNH</strain>
    </source>
</reference>
<dbReference type="Proteomes" id="UP001190700">
    <property type="component" value="Unassembled WGS sequence"/>
</dbReference>
<dbReference type="EMBL" id="LGRX02014043">
    <property type="protein sequence ID" value="KAK3265264.1"/>
    <property type="molecule type" value="Genomic_DNA"/>
</dbReference>
<sequence length="72" mass="7722">MVHRVPSGTPPSPGEKRSGKLASVPPSPPRSSKRMKSAEQRDSQAEDIADLEHEDPSDEADGLDAGICDKRI</sequence>
<protein>
    <submittedName>
        <fullName evidence="2">Uncharacterized protein</fullName>
    </submittedName>
</protein>
<accession>A0AAE0KYK5</accession>
<evidence type="ECO:0000256" key="1">
    <source>
        <dbReference type="SAM" id="MobiDB-lite"/>
    </source>
</evidence>
<evidence type="ECO:0000313" key="3">
    <source>
        <dbReference type="Proteomes" id="UP001190700"/>
    </source>
</evidence>
<organism evidence="2 3">
    <name type="scientific">Cymbomonas tetramitiformis</name>
    <dbReference type="NCBI Taxonomy" id="36881"/>
    <lineage>
        <taxon>Eukaryota</taxon>
        <taxon>Viridiplantae</taxon>
        <taxon>Chlorophyta</taxon>
        <taxon>Pyramimonadophyceae</taxon>
        <taxon>Pyramimonadales</taxon>
        <taxon>Pyramimonadaceae</taxon>
        <taxon>Cymbomonas</taxon>
    </lineage>
</organism>
<feature type="compositionally biased region" description="Acidic residues" evidence="1">
    <location>
        <begin position="45"/>
        <end position="62"/>
    </location>
</feature>
<feature type="region of interest" description="Disordered" evidence="1">
    <location>
        <begin position="1"/>
        <end position="72"/>
    </location>
</feature>
<keyword evidence="3" id="KW-1185">Reference proteome</keyword>
<evidence type="ECO:0000313" key="2">
    <source>
        <dbReference type="EMBL" id="KAK3265264.1"/>
    </source>
</evidence>
<name>A0AAE0KYK5_9CHLO</name>
<gene>
    <name evidence="2" type="ORF">CYMTET_26039</name>
</gene>
<comment type="caution">
    <text evidence="2">The sequence shown here is derived from an EMBL/GenBank/DDBJ whole genome shotgun (WGS) entry which is preliminary data.</text>
</comment>
<proteinExistence type="predicted"/>
<dbReference type="AlphaFoldDB" id="A0AAE0KYK5"/>